<proteinExistence type="predicted"/>
<organism evidence="2 3">
    <name type="scientific">Mycena sanguinolenta</name>
    <dbReference type="NCBI Taxonomy" id="230812"/>
    <lineage>
        <taxon>Eukaryota</taxon>
        <taxon>Fungi</taxon>
        <taxon>Dikarya</taxon>
        <taxon>Basidiomycota</taxon>
        <taxon>Agaricomycotina</taxon>
        <taxon>Agaricomycetes</taxon>
        <taxon>Agaricomycetidae</taxon>
        <taxon>Agaricales</taxon>
        <taxon>Marasmiineae</taxon>
        <taxon>Mycenaceae</taxon>
        <taxon>Mycena</taxon>
    </lineage>
</organism>
<name>A0A8H6TW14_9AGAR</name>
<dbReference type="EMBL" id="JACAZH010000102">
    <property type="protein sequence ID" value="KAF7326435.1"/>
    <property type="molecule type" value="Genomic_DNA"/>
</dbReference>
<evidence type="ECO:0000313" key="2">
    <source>
        <dbReference type="EMBL" id="KAF7326435.1"/>
    </source>
</evidence>
<protein>
    <recommendedName>
        <fullName evidence="4">Secreted protein</fullName>
    </recommendedName>
</protein>
<sequence length="101" mass="11177">MRFAVSLPVFILAFAAAAAAGNCAICPDTLPPGVSEIGWRLVFHRDVADNQMFCGYRGAERDNPHPVQTFCVYNDNNGTRIENEQGWDTCPQTVKVKKCDK</sequence>
<reference evidence="2" key="1">
    <citation type="submission" date="2020-05" db="EMBL/GenBank/DDBJ databases">
        <title>Mycena genomes resolve the evolution of fungal bioluminescence.</title>
        <authorList>
            <person name="Tsai I.J."/>
        </authorList>
    </citation>
    <scope>NUCLEOTIDE SEQUENCE</scope>
    <source>
        <strain evidence="2">160909Yilan</strain>
    </source>
</reference>
<feature type="signal peptide" evidence="1">
    <location>
        <begin position="1"/>
        <end position="19"/>
    </location>
</feature>
<gene>
    <name evidence="2" type="ORF">MSAN_02512100</name>
</gene>
<comment type="caution">
    <text evidence="2">The sequence shown here is derived from an EMBL/GenBank/DDBJ whole genome shotgun (WGS) entry which is preliminary data.</text>
</comment>
<dbReference type="AlphaFoldDB" id="A0A8H6TW14"/>
<evidence type="ECO:0008006" key="4">
    <source>
        <dbReference type="Google" id="ProtNLM"/>
    </source>
</evidence>
<evidence type="ECO:0000313" key="3">
    <source>
        <dbReference type="Proteomes" id="UP000623467"/>
    </source>
</evidence>
<keyword evidence="1" id="KW-0732">Signal</keyword>
<evidence type="ECO:0000256" key="1">
    <source>
        <dbReference type="SAM" id="SignalP"/>
    </source>
</evidence>
<keyword evidence="3" id="KW-1185">Reference proteome</keyword>
<dbReference type="Proteomes" id="UP000623467">
    <property type="component" value="Unassembled WGS sequence"/>
</dbReference>
<accession>A0A8H6TW14</accession>
<dbReference type="OrthoDB" id="3009796at2759"/>
<feature type="chain" id="PRO_5034833765" description="Secreted protein" evidence="1">
    <location>
        <begin position="20"/>
        <end position="101"/>
    </location>
</feature>